<dbReference type="Proteomes" id="UP000585474">
    <property type="component" value="Unassembled WGS sequence"/>
</dbReference>
<comment type="caution">
    <text evidence="1">The sequence shown here is derived from an EMBL/GenBank/DDBJ whole genome shotgun (WGS) entry which is preliminary data.</text>
</comment>
<protein>
    <submittedName>
        <fullName evidence="1">Uncharacterized protein</fullName>
    </submittedName>
</protein>
<gene>
    <name evidence="1" type="ORF">Acr_14g0005700</name>
</gene>
<reference evidence="1 2" key="1">
    <citation type="submission" date="2019-07" db="EMBL/GenBank/DDBJ databases">
        <title>De Novo Assembly of kiwifruit Actinidia rufa.</title>
        <authorList>
            <person name="Sugita-Konishi S."/>
            <person name="Sato K."/>
            <person name="Mori E."/>
            <person name="Abe Y."/>
            <person name="Kisaki G."/>
            <person name="Hamano K."/>
            <person name="Suezawa K."/>
            <person name="Otani M."/>
            <person name="Fukuda T."/>
            <person name="Manabe T."/>
            <person name="Gomi K."/>
            <person name="Tabuchi M."/>
            <person name="Akimitsu K."/>
            <person name="Kataoka I."/>
        </authorList>
    </citation>
    <scope>NUCLEOTIDE SEQUENCE [LARGE SCALE GENOMIC DNA]</scope>
    <source>
        <strain evidence="2">cv. Fuchu</strain>
    </source>
</reference>
<dbReference type="AlphaFoldDB" id="A0A7J0FQE2"/>
<keyword evidence="2" id="KW-1185">Reference proteome</keyword>
<sequence length="206" mass="23690">MWEIYYRHLQGHISWHRKMIIVPAAVKPEASPLMLPGLLRNRRVKLLWMMSRGWLNKRAAMAQVRTIIPIGLVAKVAMSSQRDPILRYQTSFPHEIKGMDPLEKFTPPRFTLYDGKSDPSLGDLGLECFDKLPAGSIANFHQLTELFVAQFVINMKASKRIGSLLTLRKVASYKLELTPGEKLWKNLMLNPLTDLRNLMSWVEMFA</sequence>
<name>A0A7J0FQE2_9ERIC</name>
<proteinExistence type="predicted"/>
<accession>A0A7J0FQE2</accession>
<evidence type="ECO:0000313" key="2">
    <source>
        <dbReference type="Proteomes" id="UP000585474"/>
    </source>
</evidence>
<dbReference type="EMBL" id="BJWL01000014">
    <property type="protein sequence ID" value="GFZ00935.1"/>
    <property type="molecule type" value="Genomic_DNA"/>
</dbReference>
<organism evidence="1 2">
    <name type="scientific">Actinidia rufa</name>
    <dbReference type="NCBI Taxonomy" id="165716"/>
    <lineage>
        <taxon>Eukaryota</taxon>
        <taxon>Viridiplantae</taxon>
        <taxon>Streptophyta</taxon>
        <taxon>Embryophyta</taxon>
        <taxon>Tracheophyta</taxon>
        <taxon>Spermatophyta</taxon>
        <taxon>Magnoliopsida</taxon>
        <taxon>eudicotyledons</taxon>
        <taxon>Gunneridae</taxon>
        <taxon>Pentapetalae</taxon>
        <taxon>asterids</taxon>
        <taxon>Ericales</taxon>
        <taxon>Actinidiaceae</taxon>
        <taxon>Actinidia</taxon>
    </lineage>
</organism>
<evidence type="ECO:0000313" key="1">
    <source>
        <dbReference type="EMBL" id="GFZ00935.1"/>
    </source>
</evidence>